<keyword evidence="1 4" id="KW-0378">Hydrolase</keyword>
<reference evidence="4 5" key="1">
    <citation type="submission" date="2017-02" db="EMBL/GenBank/DDBJ databases">
        <authorList>
            <person name="Peterson S.W."/>
        </authorList>
    </citation>
    <scope>NUCLEOTIDE SEQUENCE [LARGE SCALE GENOMIC DNA]</scope>
    <source>
        <strain evidence="4 5">2B3F</strain>
    </source>
</reference>
<dbReference type="InterPro" id="IPR050345">
    <property type="entry name" value="Aliph_Amidase/BUP"/>
</dbReference>
<feature type="domain" description="CN hydrolase" evidence="3">
    <location>
        <begin position="1"/>
        <end position="254"/>
    </location>
</feature>
<dbReference type="PANTHER" id="PTHR43674:SF2">
    <property type="entry name" value="BETA-UREIDOPROPIONASE"/>
    <property type="match status" value="1"/>
</dbReference>
<evidence type="ECO:0000313" key="4">
    <source>
        <dbReference type="EMBL" id="SJN33257.1"/>
    </source>
</evidence>
<dbReference type="GO" id="GO:0033388">
    <property type="term" value="P:putrescine biosynthetic process from arginine"/>
    <property type="evidence" value="ECO:0007669"/>
    <property type="project" value="TreeGrafter"/>
</dbReference>
<dbReference type="PROSITE" id="PS50263">
    <property type="entry name" value="CN_HYDROLASE"/>
    <property type="match status" value="1"/>
</dbReference>
<evidence type="ECO:0000313" key="5">
    <source>
        <dbReference type="Proteomes" id="UP000196230"/>
    </source>
</evidence>
<dbReference type="InterPro" id="IPR044083">
    <property type="entry name" value="RamA-like"/>
</dbReference>
<dbReference type="Proteomes" id="UP000196230">
    <property type="component" value="Unassembled WGS sequence"/>
</dbReference>
<gene>
    <name evidence="4" type="ORF">FM125_09505</name>
</gene>
<dbReference type="EC" id="3.5.1.30" evidence="4"/>
<organism evidence="4 5">
    <name type="scientific">Micrococcus lylae</name>
    <dbReference type="NCBI Taxonomy" id="1273"/>
    <lineage>
        <taxon>Bacteria</taxon>
        <taxon>Bacillati</taxon>
        <taxon>Actinomycetota</taxon>
        <taxon>Actinomycetes</taxon>
        <taxon>Micrococcales</taxon>
        <taxon>Micrococcaceae</taxon>
        <taxon>Micrococcus</taxon>
    </lineage>
</organism>
<name>A0A1R4JMN8_9MICC</name>
<dbReference type="AlphaFoldDB" id="A0A1R4JMN8"/>
<dbReference type="SUPFAM" id="SSF56317">
    <property type="entry name" value="Carbon-nitrogen hydrolase"/>
    <property type="match status" value="1"/>
</dbReference>
<dbReference type="CDD" id="cd07576">
    <property type="entry name" value="R-amidase_like"/>
    <property type="match status" value="1"/>
</dbReference>
<evidence type="ECO:0000256" key="2">
    <source>
        <dbReference type="SAM" id="MobiDB-lite"/>
    </source>
</evidence>
<protein>
    <submittedName>
        <fullName evidence="4">5-aminopentanamidase</fullName>
        <ecNumber evidence="4">3.5.1.30</ecNumber>
    </submittedName>
</protein>
<proteinExistence type="predicted"/>
<dbReference type="Pfam" id="PF00795">
    <property type="entry name" value="CN_hydrolase"/>
    <property type="match status" value="1"/>
</dbReference>
<feature type="region of interest" description="Disordered" evidence="2">
    <location>
        <begin position="85"/>
        <end position="107"/>
    </location>
</feature>
<dbReference type="RefSeq" id="WP_087134422.1">
    <property type="nucleotide sequence ID" value="NZ_FUKP01000063.1"/>
</dbReference>
<dbReference type="EMBL" id="FUKP01000063">
    <property type="protein sequence ID" value="SJN33257.1"/>
    <property type="molecule type" value="Genomic_DNA"/>
</dbReference>
<dbReference type="InterPro" id="IPR036526">
    <property type="entry name" value="C-N_Hydrolase_sf"/>
</dbReference>
<accession>A0A1R4JMN8</accession>
<dbReference type="GO" id="GO:0047588">
    <property type="term" value="F:5-aminopentanamidase activity"/>
    <property type="evidence" value="ECO:0007669"/>
    <property type="project" value="UniProtKB-EC"/>
</dbReference>
<sequence>MRVALWQSAPHPLDPQGSLARLDEALGRAAQAGADVLVAPEMLTSGYDISAADTRALAEPADGPTAQRVRELSSRHAVAVAYGFPEAGLPDDGRSPAEDGSPEPGVTPVYNSANLVDGDQLLLTHRKMQLFGDLDRARFTPGPSVPHVVNLRGRAVSLLICFDVEFPETVRFAAEAGADLVLVPTANMRGFESVNRVLVPARAIENGLTVAYANWVGTEGEQDYCGLSAVAAPDGTAHWGAEHGEDLVVADVPEPTLRGGDDDHLTLLRRDLFG</sequence>
<dbReference type="Gene3D" id="3.60.110.10">
    <property type="entry name" value="Carbon-nitrogen hydrolase"/>
    <property type="match status" value="1"/>
</dbReference>
<dbReference type="PANTHER" id="PTHR43674">
    <property type="entry name" value="NITRILASE C965.09-RELATED"/>
    <property type="match status" value="1"/>
</dbReference>
<dbReference type="InterPro" id="IPR003010">
    <property type="entry name" value="C-N_Hydrolase"/>
</dbReference>
<dbReference type="GO" id="GO:0050126">
    <property type="term" value="F:N-carbamoylputrescine amidase activity"/>
    <property type="evidence" value="ECO:0007669"/>
    <property type="project" value="TreeGrafter"/>
</dbReference>
<evidence type="ECO:0000259" key="3">
    <source>
        <dbReference type="PROSITE" id="PS50263"/>
    </source>
</evidence>
<evidence type="ECO:0000256" key="1">
    <source>
        <dbReference type="ARBA" id="ARBA00022801"/>
    </source>
</evidence>